<dbReference type="AlphaFoldDB" id="A0A3D4S511"/>
<dbReference type="Proteomes" id="UP000262195">
    <property type="component" value="Unassembled WGS sequence"/>
</dbReference>
<dbReference type="GO" id="GO:0030246">
    <property type="term" value="F:carbohydrate binding"/>
    <property type="evidence" value="ECO:0007669"/>
    <property type="project" value="InterPro"/>
</dbReference>
<dbReference type="InterPro" id="IPR014718">
    <property type="entry name" value="GH-type_carb-bd"/>
</dbReference>
<proteinExistence type="inferred from homology"/>
<dbReference type="InterPro" id="IPR008183">
    <property type="entry name" value="Aldose_1/G6P_1-epimerase"/>
</dbReference>
<dbReference type="GO" id="GO:0006006">
    <property type="term" value="P:glucose metabolic process"/>
    <property type="evidence" value="ECO:0007669"/>
    <property type="project" value="TreeGrafter"/>
</dbReference>
<dbReference type="SUPFAM" id="SSF74650">
    <property type="entry name" value="Galactose mutarotase-like"/>
    <property type="match status" value="1"/>
</dbReference>
<name>A0A3D4S511_9ENTE</name>
<evidence type="ECO:0000256" key="4">
    <source>
        <dbReference type="ARBA" id="ARBA00013185"/>
    </source>
</evidence>
<comment type="caution">
    <text evidence="11">The sequence shown here is derived from an EMBL/GenBank/DDBJ whole genome shotgun (WGS) entry which is preliminary data.</text>
</comment>
<feature type="binding site" evidence="10">
    <location>
        <begin position="176"/>
        <end position="178"/>
    </location>
    <ligand>
        <name>beta-D-galactose</name>
        <dbReference type="ChEBI" id="CHEBI:27667"/>
    </ligand>
</feature>
<comment type="pathway">
    <text evidence="2 8">Carbohydrate metabolism; hexose metabolism.</text>
</comment>
<evidence type="ECO:0000256" key="1">
    <source>
        <dbReference type="ARBA" id="ARBA00001614"/>
    </source>
</evidence>
<keyword evidence="6 8" id="KW-0413">Isomerase</keyword>
<evidence type="ECO:0000256" key="5">
    <source>
        <dbReference type="ARBA" id="ARBA00014165"/>
    </source>
</evidence>
<evidence type="ECO:0000256" key="6">
    <source>
        <dbReference type="ARBA" id="ARBA00023235"/>
    </source>
</evidence>
<keyword evidence="7 8" id="KW-0119">Carbohydrate metabolism</keyword>
<reference evidence="11 12" key="1">
    <citation type="journal article" date="2018" name="Nat. Biotechnol.">
        <title>A standardized bacterial taxonomy based on genome phylogeny substantially revises the tree of life.</title>
        <authorList>
            <person name="Parks D.H."/>
            <person name="Chuvochina M."/>
            <person name="Waite D.W."/>
            <person name="Rinke C."/>
            <person name="Skarshewski A."/>
            <person name="Chaumeil P.A."/>
            <person name="Hugenholtz P."/>
        </authorList>
    </citation>
    <scope>NUCLEOTIDE SEQUENCE [LARGE SCALE GENOMIC DNA]</scope>
    <source>
        <strain evidence="11">UBA11306</strain>
    </source>
</reference>
<evidence type="ECO:0000313" key="12">
    <source>
        <dbReference type="Proteomes" id="UP000262195"/>
    </source>
</evidence>
<evidence type="ECO:0000256" key="9">
    <source>
        <dbReference type="PIRSR" id="PIRSR005096-2"/>
    </source>
</evidence>
<evidence type="ECO:0000256" key="10">
    <source>
        <dbReference type="PIRSR" id="PIRSR005096-3"/>
    </source>
</evidence>
<dbReference type="CDD" id="cd09019">
    <property type="entry name" value="galactose_mutarotase_like"/>
    <property type="match status" value="1"/>
</dbReference>
<sequence length="349" mass="38909">MESMTTVWGEVDNQPVYLYTLRSGSLTAVISNFGATVVTLNVPDQTGKVVDVVLGYDTLKQYEQNNRAYFGGTIGRCANRISNSQFTLDGSVYHLTTNEWPNSLHSGLSGFHMRVWETVSFTNENELTLRLESPAMDQGFPGNLEITASFKVTDNGMTITYSGTSDATTIFNPTNHSYFNLNGHKAGSVVDHLLRLQANYYTPVENARSLTTGEICNVLYTPMDFTRPKTIGSEMTPSFRQLLYTDGYDHNFCITKYNGDVTEAAQLTGDQTGIRLTLKTNEPGLHLYTGNYLNDDIGKGGEHYYKYAGVSLQPQFYPDAINHPNYISPILHKGETKAFETQYLFDCVS</sequence>
<dbReference type="InterPro" id="IPR015443">
    <property type="entry name" value="Aldose_1-epimerase"/>
</dbReference>
<dbReference type="PIRSF" id="PIRSF005096">
    <property type="entry name" value="GALM"/>
    <property type="match status" value="1"/>
</dbReference>
<evidence type="ECO:0000256" key="7">
    <source>
        <dbReference type="ARBA" id="ARBA00023277"/>
    </source>
</evidence>
<dbReference type="STRING" id="1121105.GCA_000421665_01733"/>
<gene>
    <name evidence="11" type="ORF">DIW15_04415</name>
</gene>
<dbReference type="PROSITE" id="PS00545">
    <property type="entry name" value="ALDOSE_1_EPIMERASE"/>
    <property type="match status" value="1"/>
</dbReference>
<dbReference type="GO" id="GO:0033499">
    <property type="term" value="P:galactose catabolic process via UDP-galactose, Leloir pathway"/>
    <property type="evidence" value="ECO:0007669"/>
    <property type="project" value="TreeGrafter"/>
</dbReference>
<evidence type="ECO:0000256" key="3">
    <source>
        <dbReference type="ARBA" id="ARBA00006206"/>
    </source>
</evidence>
<organism evidence="11 12">
    <name type="scientific">Bavariicoccus seileri</name>
    <dbReference type="NCBI Taxonomy" id="549685"/>
    <lineage>
        <taxon>Bacteria</taxon>
        <taxon>Bacillati</taxon>
        <taxon>Bacillota</taxon>
        <taxon>Bacilli</taxon>
        <taxon>Lactobacillales</taxon>
        <taxon>Enterococcaceae</taxon>
        <taxon>Bavariicoccus</taxon>
    </lineage>
</organism>
<dbReference type="InterPro" id="IPR011013">
    <property type="entry name" value="Gal_mutarotase_sf_dom"/>
</dbReference>
<protein>
    <recommendedName>
        <fullName evidence="5 8">Aldose 1-epimerase</fullName>
        <ecNumber evidence="4 8">5.1.3.3</ecNumber>
    </recommendedName>
</protein>
<evidence type="ECO:0000313" key="11">
    <source>
        <dbReference type="EMBL" id="HCS93935.1"/>
    </source>
</evidence>
<evidence type="ECO:0000256" key="2">
    <source>
        <dbReference type="ARBA" id="ARBA00005028"/>
    </source>
</evidence>
<dbReference type="NCBIfam" id="NF008277">
    <property type="entry name" value="PRK11055.1"/>
    <property type="match status" value="1"/>
</dbReference>
<dbReference type="EC" id="5.1.3.3" evidence="4 8"/>
<dbReference type="InterPro" id="IPR047215">
    <property type="entry name" value="Galactose_mutarotase-like"/>
</dbReference>
<dbReference type="PANTHER" id="PTHR10091">
    <property type="entry name" value="ALDOSE-1-EPIMERASE"/>
    <property type="match status" value="1"/>
</dbReference>
<dbReference type="InterPro" id="IPR018052">
    <property type="entry name" value="Ald1_epimerase_CS"/>
</dbReference>
<dbReference type="Gene3D" id="2.70.98.10">
    <property type="match status" value="1"/>
</dbReference>
<comment type="catalytic activity">
    <reaction evidence="1 8">
        <text>alpha-D-glucose = beta-D-glucose</text>
        <dbReference type="Rhea" id="RHEA:10264"/>
        <dbReference type="ChEBI" id="CHEBI:15903"/>
        <dbReference type="ChEBI" id="CHEBI:17925"/>
        <dbReference type="EC" id="5.1.3.3"/>
    </reaction>
</comment>
<feature type="binding site" evidence="10">
    <location>
        <begin position="79"/>
        <end position="80"/>
    </location>
    <ligand>
        <name>beta-D-galactose</name>
        <dbReference type="ChEBI" id="CHEBI:27667"/>
    </ligand>
</feature>
<dbReference type="EMBL" id="DQHO01000028">
    <property type="protein sequence ID" value="HCS93935.1"/>
    <property type="molecule type" value="Genomic_DNA"/>
</dbReference>
<evidence type="ECO:0000256" key="8">
    <source>
        <dbReference type="PIRNR" id="PIRNR005096"/>
    </source>
</evidence>
<comment type="similarity">
    <text evidence="3 8">Belongs to the aldose epimerase family.</text>
</comment>
<feature type="binding site" evidence="9">
    <location>
        <position position="249"/>
    </location>
    <ligand>
        <name>beta-D-galactose</name>
        <dbReference type="ChEBI" id="CHEBI:27667"/>
    </ligand>
</feature>
<dbReference type="Pfam" id="PF01263">
    <property type="entry name" value="Aldose_epim"/>
    <property type="match status" value="1"/>
</dbReference>
<dbReference type="PANTHER" id="PTHR10091:SF0">
    <property type="entry name" value="GALACTOSE MUTAROTASE"/>
    <property type="match status" value="1"/>
</dbReference>
<dbReference type="GO" id="GO:0004034">
    <property type="term" value="F:aldose 1-epimerase activity"/>
    <property type="evidence" value="ECO:0007669"/>
    <property type="project" value="UniProtKB-EC"/>
</dbReference>
<dbReference type="UniPathway" id="UPA00242"/>
<accession>A0A3D4S511</accession>